<sequence>MATITVNANWGLDIAALDFNELLYGETYYRSSGRMVVDYGTGYRDILTGSGVRYDAYGMPVSGTITGAGGQLGAVTVFSISGIRIAATDLSTAAWTYSTEDDIDLIARALSGSDRFVGGNLADFLVGFAGNDTIHGQGGNDMLWGGIDRDQIFGGLGNDTIEGFNRADLLKGEAGNDEILGGAGFDTLSGGFGNDDLSGGTENDRLFGDAGNDRMKGDAGADTLWGGAGYDTLEGGAQNDLLAAGVGNDRLLGGAGADRLLGEAGNDILTGGQGADQLWGGLGADRFVFLAASDSAPQMRDQIRDFSRAQGDRIDLSAIDADRRDGYDNDAFRYVGTDAFSGAAGEVRYGRVAGGVIVQADTNGDRVADMAFLVAGNQALLASDFLL</sequence>
<name>A0A1V0GP34_9RHOB</name>
<dbReference type="PANTHER" id="PTHR38340:SF1">
    <property type="entry name" value="S-LAYER PROTEIN"/>
    <property type="match status" value="1"/>
</dbReference>
<dbReference type="KEGG" id="pye:A6J80_03675"/>
<dbReference type="STRING" id="147645.A6J80_03675"/>
<evidence type="ECO:0000256" key="1">
    <source>
        <dbReference type="ARBA" id="ARBA00001913"/>
    </source>
</evidence>
<dbReference type="GO" id="GO:0005509">
    <property type="term" value="F:calcium ion binding"/>
    <property type="evidence" value="ECO:0007669"/>
    <property type="project" value="InterPro"/>
</dbReference>
<dbReference type="InterPro" id="IPR018511">
    <property type="entry name" value="Hemolysin-typ_Ca-bd_CS"/>
</dbReference>
<evidence type="ECO:0000256" key="4">
    <source>
        <dbReference type="ARBA" id="ARBA00022737"/>
    </source>
</evidence>
<feature type="domain" description="Peptidase M10 serralysin C-terminal" evidence="5">
    <location>
        <begin position="239"/>
        <end position="386"/>
    </location>
</feature>
<evidence type="ECO:0000256" key="2">
    <source>
        <dbReference type="ARBA" id="ARBA00004613"/>
    </source>
</evidence>
<dbReference type="Pfam" id="PF00353">
    <property type="entry name" value="HemolysinCabind"/>
    <property type="match status" value="4"/>
</dbReference>
<keyword evidence="3" id="KW-0964">Secreted</keyword>
<organism evidence="6 7">
    <name type="scientific">Paracoccus yeei</name>
    <dbReference type="NCBI Taxonomy" id="147645"/>
    <lineage>
        <taxon>Bacteria</taxon>
        <taxon>Pseudomonadati</taxon>
        <taxon>Pseudomonadota</taxon>
        <taxon>Alphaproteobacteria</taxon>
        <taxon>Rhodobacterales</taxon>
        <taxon>Paracoccaceae</taxon>
        <taxon>Paracoccus</taxon>
    </lineage>
</organism>
<dbReference type="PANTHER" id="PTHR38340">
    <property type="entry name" value="S-LAYER PROTEIN"/>
    <property type="match status" value="1"/>
</dbReference>
<accession>A0A1V0GP34</accession>
<dbReference type="Proteomes" id="UP000191257">
    <property type="component" value="Chromosome"/>
</dbReference>
<dbReference type="RefSeq" id="WP_080620538.1">
    <property type="nucleotide sequence ID" value="NZ_CAWMZI010000001.1"/>
</dbReference>
<dbReference type="Pfam" id="PF08548">
    <property type="entry name" value="Peptidase_M10_C"/>
    <property type="match status" value="1"/>
</dbReference>
<dbReference type="eggNOG" id="COG2931">
    <property type="taxonomic scope" value="Bacteria"/>
</dbReference>
<comment type="cofactor">
    <cofactor evidence="1">
        <name>Ca(2+)</name>
        <dbReference type="ChEBI" id="CHEBI:29108"/>
    </cofactor>
</comment>
<evidence type="ECO:0000259" key="5">
    <source>
        <dbReference type="Pfam" id="PF08548"/>
    </source>
</evidence>
<evidence type="ECO:0000313" key="7">
    <source>
        <dbReference type="Proteomes" id="UP000191257"/>
    </source>
</evidence>
<dbReference type="Gene3D" id="2.150.10.10">
    <property type="entry name" value="Serralysin-like metalloprotease, C-terminal"/>
    <property type="match status" value="4"/>
</dbReference>
<dbReference type="GO" id="GO:0005615">
    <property type="term" value="C:extracellular space"/>
    <property type="evidence" value="ECO:0007669"/>
    <property type="project" value="InterPro"/>
</dbReference>
<comment type="subcellular location">
    <subcellularLocation>
        <location evidence="2">Secreted</location>
    </subcellularLocation>
</comment>
<reference evidence="6" key="1">
    <citation type="submission" date="2017-12" db="EMBL/GenBank/DDBJ databases">
        <title>FDA dAtabase for Regulatory Grade micrObial Sequences (FDA-ARGOS): Supporting development and validation of Infectious Disease Dx tests.</title>
        <authorList>
            <person name="Campos J."/>
            <person name="Goldberg B."/>
            <person name="Tallon L."/>
            <person name="Sadzewicz L."/>
            <person name="Sengamalay N."/>
            <person name="Ott S."/>
            <person name="Godinez A."/>
            <person name="Nagaraj S."/>
            <person name="Vyas G."/>
            <person name="Aluvathingal J."/>
            <person name="Nadendla S."/>
            <person name="Geyer C."/>
            <person name="Nandy P."/>
            <person name="Hobson J."/>
            <person name="Sichtig H."/>
        </authorList>
    </citation>
    <scope>NUCLEOTIDE SEQUENCE</scope>
    <source>
        <strain evidence="6">FDAARGOS_252</strain>
    </source>
</reference>
<dbReference type="InterPro" id="IPR001343">
    <property type="entry name" value="Hemolysn_Ca-bd"/>
</dbReference>
<dbReference type="InterPro" id="IPR011049">
    <property type="entry name" value="Serralysin-like_metalloprot_C"/>
</dbReference>
<dbReference type="InterPro" id="IPR013858">
    <property type="entry name" value="Peptidase_M10B_C"/>
</dbReference>
<protein>
    <recommendedName>
        <fullName evidence="5">Peptidase M10 serralysin C-terminal domain-containing protein</fullName>
    </recommendedName>
</protein>
<dbReference type="PROSITE" id="PS00330">
    <property type="entry name" value="HEMOLYSIN_CALCIUM"/>
    <property type="match status" value="2"/>
</dbReference>
<dbReference type="AlphaFoldDB" id="A0A1V0GP34"/>
<dbReference type="EMBL" id="CP020442">
    <property type="protein sequence ID" value="ARC35595.1"/>
    <property type="molecule type" value="Genomic_DNA"/>
</dbReference>
<evidence type="ECO:0000313" key="6">
    <source>
        <dbReference type="EMBL" id="ARC35595.1"/>
    </source>
</evidence>
<dbReference type="SUPFAM" id="SSF51120">
    <property type="entry name" value="beta-Roll"/>
    <property type="match status" value="2"/>
</dbReference>
<keyword evidence="4" id="KW-0677">Repeat</keyword>
<dbReference type="PRINTS" id="PR00313">
    <property type="entry name" value="CABNDNGRPT"/>
</dbReference>
<evidence type="ECO:0000256" key="3">
    <source>
        <dbReference type="ARBA" id="ARBA00022525"/>
    </source>
</evidence>
<gene>
    <name evidence="6" type="ORF">A6J80_03675</name>
</gene>
<keyword evidence="7" id="KW-1185">Reference proteome</keyword>
<proteinExistence type="predicted"/>
<dbReference type="InterPro" id="IPR050557">
    <property type="entry name" value="RTX_toxin/Mannuronan_C5-epim"/>
</dbReference>